<dbReference type="EMBL" id="JADQBC010000029">
    <property type="protein sequence ID" value="MBR8827392.1"/>
    <property type="molecule type" value="Genomic_DNA"/>
</dbReference>
<organism evidence="1 2">
    <name type="scientific">Gomphosphaeria aponina SAG 52.96 = DSM 107014</name>
    <dbReference type="NCBI Taxonomy" id="1521640"/>
    <lineage>
        <taxon>Bacteria</taxon>
        <taxon>Bacillati</taxon>
        <taxon>Cyanobacteriota</taxon>
        <taxon>Cyanophyceae</taxon>
        <taxon>Oscillatoriophycideae</taxon>
        <taxon>Chroococcales</taxon>
        <taxon>Gomphosphaeriaceae</taxon>
        <taxon>Gomphosphaeria</taxon>
    </lineage>
</organism>
<evidence type="ECO:0000313" key="2">
    <source>
        <dbReference type="Proteomes" id="UP000767446"/>
    </source>
</evidence>
<proteinExistence type="predicted"/>
<dbReference type="AlphaFoldDB" id="A0A941GPC6"/>
<gene>
    <name evidence="1" type="ORF">DSM107014_05715</name>
</gene>
<protein>
    <submittedName>
        <fullName evidence="1">Uncharacterized protein</fullName>
    </submittedName>
</protein>
<accession>A0A941GPC6</accession>
<evidence type="ECO:0000313" key="1">
    <source>
        <dbReference type="EMBL" id="MBR8827392.1"/>
    </source>
</evidence>
<reference evidence="1" key="1">
    <citation type="submission" date="2021-02" db="EMBL/GenBank/DDBJ databases">
        <title>Metagenome analyses of Stigonema ocellatum DSM 106950, Chlorogloea purpurea SAG 13.99 and Gomphosphaeria aponina DSM 107014.</title>
        <authorList>
            <person name="Marter P."/>
            <person name="Huang S."/>
        </authorList>
    </citation>
    <scope>NUCLEOTIDE SEQUENCE</scope>
    <source>
        <strain evidence="1">JP213</strain>
    </source>
</reference>
<dbReference type="Proteomes" id="UP000767446">
    <property type="component" value="Unassembled WGS sequence"/>
</dbReference>
<sequence length="54" mass="6377">MIDLRFILTNRSPRGRFGPHYLDRERLIALSSLIAHNDHQLSTINYQLSIIERD</sequence>
<comment type="caution">
    <text evidence="1">The sequence shown here is derived from an EMBL/GenBank/DDBJ whole genome shotgun (WGS) entry which is preliminary data.</text>
</comment>
<name>A0A941GPC6_9CHRO</name>